<evidence type="ECO:0000256" key="4">
    <source>
        <dbReference type="ARBA" id="ARBA00023125"/>
    </source>
</evidence>
<feature type="DNA-binding region" description="Homeobox" evidence="7">
    <location>
        <begin position="47"/>
        <end position="106"/>
    </location>
</feature>
<dbReference type="GO" id="GO:0003007">
    <property type="term" value="P:heart morphogenesis"/>
    <property type="evidence" value="ECO:0007669"/>
    <property type="project" value="Ensembl"/>
</dbReference>
<proteinExistence type="inferred from homology"/>
<evidence type="ECO:0000256" key="9">
    <source>
        <dbReference type="SAM" id="MobiDB-lite"/>
    </source>
</evidence>
<sequence length="282" mass="31761">MSAVHGTTRAGDLNSFLMSQGGHHQNTMDSDFGGSPPKSKINVVQTHRRKRTNFTQEQLQVLENFYSNIKYPDIYLREQLGALTGLQEARIQVWFQNRRAKSRRQVGTSAPGKASKAPTADPVAQLHMRMGHQENGIFICHYPLFCFTFPPICLIKNVSLCNEESKPSLTIPIPSSSVHFYPKMDANITGDQDSKVLMEYENFPPNKTIGPEMKVVIPPILTQSNFHRFSPEDDGCQMQYSQPRAAESVGHFSPIQTTEEEDAIDSNSEWENEVMADFGSFM</sequence>
<dbReference type="GO" id="GO:0001706">
    <property type="term" value="P:endoderm formation"/>
    <property type="evidence" value="ECO:0007669"/>
    <property type="project" value="Ensembl"/>
</dbReference>
<reference evidence="11" key="1">
    <citation type="submission" date="2014-08" db="EMBL/GenBank/DDBJ databases">
        <authorList>
            <person name="Senf B."/>
            <person name="Petzold A."/>
            <person name="Downie B.R."/>
            <person name="Koch P."/>
            <person name="Platzer M."/>
        </authorList>
    </citation>
    <scope>NUCLEOTIDE SEQUENCE [LARGE SCALE GENOMIC DNA]</scope>
    <source>
        <strain evidence="11">GRZ</strain>
    </source>
</reference>
<dbReference type="CDD" id="cd00086">
    <property type="entry name" value="homeodomain"/>
    <property type="match status" value="1"/>
</dbReference>
<dbReference type="InterPro" id="IPR001356">
    <property type="entry name" value="HD"/>
</dbReference>
<dbReference type="SUPFAM" id="SSF46689">
    <property type="entry name" value="Homeodomain-like"/>
    <property type="match status" value="1"/>
</dbReference>
<dbReference type="GO" id="GO:0035050">
    <property type="term" value="P:embryonic heart tube development"/>
    <property type="evidence" value="ECO:0007669"/>
    <property type="project" value="Ensembl"/>
</dbReference>
<dbReference type="GO" id="GO:1903225">
    <property type="term" value="P:negative regulation of endodermal cell differentiation"/>
    <property type="evidence" value="ECO:0007669"/>
    <property type="project" value="Ensembl"/>
</dbReference>
<evidence type="ECO:0000259" key="10">
    <source>
        <dbReference type="PROSITE" id="PS50071"/>
    </source>
</evidence>
<dbReference type="GO" id="GO:0000978">
    <property type="term" value="F:RNA polymerase II cis-regulatory region sequence-specific DNA binding"/>
    <property type="evidence" value="ECO:0007669"/>
    <property type="project" value="Ensembl"/>
</dbReference>
<evidence type="ECO:0000313" key="12">
    <source>
        <dbReference type="Proteomes" id="UP000694548"/>
    </source>
</evidence>
<dbReference type="Gene3D" id="1.10.10.60">
    <property type="entry name" value="Homeodomain-like"/>
    <property type="match status" value="1"/>
</dbReference>
<feature type="region of interest" description="Disordered" evidence="9">
    <location>
        <begin position="1"/>
        <end position="36"/>
    </location>
</feature>
<evidence type="ECO:0000256" key="6">
    <source>
        <dbReference type="ARBA" id="ARBA00023242"/>
    </source>
</evidence>
<feature type="domain" description="Homeobox" evidence="10">
    <location>
        <begin position="45"/>
        <end position="105"/>
    </location>
</feature>
<reference evidence="11" key="3">
    <citation type="submission" date="2025-09" db="UniProtKB">
        <authorList>
            <consortium name="Ensembl"/>
        </authorList>
    </citation>
    <scope>IDENTIFICATION</scope>
</reference>
<dbReference type="Proteomes" id="UP000694548">
    <property type="component" value="Chromosome sgr04"/>
</dbReference>
<evidence type="ECO:0000256" key="7">
    <source>
        <dbReference type="PROSITE-ProRule" id="PRU00108"/>
    </source>
</evidence>
<keyword evidence="3" id="KW-0217">Developmental protein</keyword>
<dbReference type="PANTHER" id="PTHR24329:SF340">
    <property type="entry name" value="ARISTALESS RELATED HOMEOBOX"/>
    <property type="match status" value="1"/>
</dbReference>
<evidence type="ECO:0000256" key="1">
    <source>
        <dbReference type="ARBA" id="ARBA00004123"/>
    </source>
</evidence>
<protein>
    <submittedName>
        <fullName evidence="11">Mix paired-like homeobox</fullName>
    </submittedName>
</protein>
<keyword evidence="12" id="KW-1185">Reference proteome</keyword>
<dbReference type="InterPro" id="IPR050649">
    <property type="entry name" value="Paired_Homeobox_TFs"/>
</dbReference>
<dbReference type="GO" id="GO:0005634">
    <property type="term" value="C:nucleus"/>
    <property type="evidence" value="ECO:0007669"/>
    <property type="project" value="UniProtKB-SubCell"/>
</dbReference>
<comment type="subcellular location">
    <subcellularLocation>
        <location evidence="1 7 8">Nucleus</location>
    </subcellularLocation>
</comment>
<organism evidence="11 12">
    <name type="scientific">Nothobranchius furzeri</name>
    <name type="common">Turquoise killifish</name>
    <dbReference type="NCBI Taxonomy" id="105023"/>
    <lineage>
        <taxon>Eukaryota</taxon>
        <taxon>Metazoa</taxon>
        <taxon>Chordata</taxon>
        <taxon>Craniata</taxon>
        <taxon>Vertebrata</taxon>
        <taxon>Euteleostomi</taxon>
        <taxon>Actinopterygii</taxon>
        <taxon>Neopterygii</taxon>
        <taxon>Teleostei</taxon>
        <taxon>Neoteleostei</taxon>
        <taxon>Acanthomorphata</taxon>
        <taxon>Ovalentaria</taxon>
        <taxon>Atherinomorphae</taxon>
        <taxon>Cyprinodontiformes</taxon>
        <taxon>Nothobranchiidae</taxon>
        <taxon>Nothobranchius</taxon>
    </lineage>
</organism>
<evidence type="ECO:0000313" key="11">
    <source>
        <dbReference type="Ensembl" id="ENSNFUP00015010256.1"/>
    </source>
</evidence>
<name>A0A8C6KUE0_NOTFU</name>
<dbReference type="PROSITE" id="PS50071">
    <property type="entry name" value="HOMEOBOX_2"/>
    <property type="match status" value="1"/>
</dbReference>
<dbReference type="Pfam" id="PF00046">
    <property type="entry name" value="Homeodomain"/>
    <property type="match status" value="1"/>
</dbReference>
<accession>A0A8C6KUE0</accession>
<dbReference type="SMART" id="SM00389">
    <property type="entry name" value="HOX"/>
    <property type="match status" value="1"/>
</dbReference>
<evidence type="ECO:0000256" key="5">
    <source>
        <dbReference type="ARBA" id="ARBA00023155"/>
    </source>
</evidence>
<dbReference type="InterPro" id="IPR009057">
    <property type="entry name" value="Homeodomain-like_sf"/>
</dbReference>
<keyword evidence="5 7" id="KW-0371">Homeobox</keyword>
<evidence type="ECO:0000256" key="3">
    <source>
        <dbReference type="ARBA" id="ARBA00022473"/>
    </source>
</evidence>
<comment type="similarity">
    <text evidence="2">Belongs to the paired homeobox family.</text>
</comment>
<dbReference type="GO" id="GO:0000785">
    <property type="term" value="C:chromatin"/>
    <property type="evidence" value="ECO:0007669"/>
    <property type="project" value="Ensembl"/>
</dbReference>
<dbReference type="GeneTree" id="ENSGT00940000162190"/>
<keyword evidence="6 7" id="KW-0539">Nucleus</keyword>
<dbReference type="AlphaFoldDB" id="A0A8C6KUE0"/>
<reference evidence="11" key="2">
    <citation type="submission" date="2025-08" db="UniProtKB">
        <authorList>
            <consortium name="Ensembl"/>
        </authorList>
    </citation>
    <scope>IDENTIFICATION</scope>
</reference>
<dbReference type="GO" id="GO:0009880">
    <property type="term" value="P:embryonic pattern specification"/>
    <property type="evidence" value="ECO:0007669"/>
    <property type="project" value="Ensembl"/>
</dbReference>
<dbReference type="GO" id="GO:0040037">
    <property type="term" value="P:negative regulation of fibroblast growth factor receptor signaling pathway"/>
    <property type="evidence" value="ECO:0007669"/>
    <property type="project" value="Ensembl"/>
</dbReference>
<evidence type="ECO:0000256" key="2">
    <source>
        <dbReference type="ARBA" id="ARBA00005733"/>
    </source>
</evidence>
<evidence type="ECO:0000256" key="8">
    <source>
        <dbReference type="RuleBase" id="RU000682"/>
    </source>
</evidence>
<gene>
    <name evidence="11" type="primary">mixl1</name>
</gene>
<dbReference type="PANTHER" id="PTHR24329">
    <property type="entry name" value="HOMEOBOX PROTEIN ARISTALESS"/>
    <property type="match status" value="1"/>
</dbReference>
<dbReference type="GO" id="GO:0001228">
    <property type="term" value="F:DNA-binding transcription activator activity, RNA polymerase II-specific"/>
    <property type="evidence" value="ECO:0007669"/>
    <property type="project" value="Ensembl"/>
</dbReference>
<dbReference type="Ensembl" id="ENSNFUT00015010774.1">
    <property type="protein sequence ID" value="ENSNFUP00015010256.1"/>
    <property type="gene ID" value="ENSNFUG00015005040.1"/>
</dbReference>
<dbReference type="GO" id="GO:0070373">
    <property type="term" value="P:negative regulation of ERK1 and ERK2 cascade"/>
    <property type="evidence" value="ECO:0007669"/>
    <property type="project" value="Ensembl"/>
</dbReference>
<keyword evidence="4 7" id="KW-0238">DNA-binding</keyword>
<feature type="compositionally biased region" description="Polar residues" evidence="9">
    <location>
        <begin position="16"/>
        <end position="29"/>
    </location>
</feature>
<dbReference type="FunFam" id="1.10.10.60:FF:000312">
    <property type="entry name" value="Mix-type homeobox gene 1"/>
    <property type="match status" value="1"/>
</dbReference>